<evidence type="ECO:0000313" key="3">
    <source>
        <dbReference type="EMBL" id="TEB31340.1"/>
    </source>
</evidence>
<feature type="region of interest" description="Disordered" evidence="1">
    <location>
        <begin position="278"/>
        <end position="305"/>
    </location>
</feature>
<organism evidence="3 4">
    <name type="scientific">Coprinellus micaceus</name>
    <name type="common">Glistening ink-cap mushroom</name>
    <name type="synonym">Coprinus micaceus</name>
    <dbReference type="NCBI Taxonomy" id="71717"/>
    <lineage>
        <taxon>Eukaryota</taxon>
        <taxon>Fungi</taxon>
        <taxon>Dikarya</taxon>
        <taxon>Basidiomycota</taxon>
        <taxon>Agaricomycotina</taxon>
        <taxon>Agaricomycetes</taxon>
        <taxon>Agaricomycetidae</taxon>
        <taxon>Agaricales</taxon>
        <taxon>Agaricineae</taxon>
        <taxon>Psathyrellaceae</taxon>
        <taxon>Coprinellus</taxon>
    </lineage>
</organism>
<sequence length="474" mass="51629">MSNPFVIVDDTMAKLEGTGWDQQATVEGAYNGTLAALRSNGGANVGNMTLHYPAWSELRLVGRASGDLRMNYTTGNETRAARFNISDPVPSKDRAVLWNLTSPVSNERLALRPLEGSFSLDYIAYRPEQGRVRQGDVVLLDNTHPYINYQGRWRQDITIPAALPFSGQWFVATNDAGFAPSLSTRFRGSRIAVYGAYNHAAGDLKMVYSTEMGADRVTYPANRVDTNPNNWTVGLLYEKFLDPYRTVQRFDMYMENWQGNQTFCLDYLLYDAVDEFQSTVPPSDDTRPPTPGSEEGVTGRDRTSISTGVGITASVILAGLIGWKLYTRHRSRAMARRMAPVRRQSHELQVIPQVEREPEAPPPWSPPANPEGGPPPPVFESIASDSTMTDASHPSTREGRISVELPPTYSESPSAPPANNTPSSPRTDTGPTSAGQAPAVESTSSPPTDTEPPPPPSGVSATSNVAGPPRNADS</sequence>
<dbReference type="EMBL" id="QPFP01000019">
    <property type="protein sequence ID" value="TEB31340.1"/>
    <property type="molecule type" value="Genomic_DNA"/>
</dbReference>
<name>A0A4Y7TB33_COPMI</name>
<gene>
    <name evidence="3" type="ORF">FA13DRAFT_361470</name>
</gene>
<keyword evidence="2" id="KW-0812">Transmembrane</keyword>
<feature type="compositionally biased region" description="Pro residues" evidence="1">
    <location>
        <begin position="360"/>
        <end position="378"/>
    </location>
</feature>
<feature type="compositionally biased region" description="Polar residues" evidence="1">
    <location>
        <begin position="383"/>
        <end position="394"/>
    </location>
</feature>
<keyword evidence="2" id="KW-1133">Transmembrane helix</keyword>
<dbReference type="AlphaFoldDB" id="A0A4Y7TB33"/>
<feature type="transmembrane region" description="Helical" evidence="2">
    <location>
        <begin position="305"/>
        <end position="326"/>
    </location>
</feature>
<accession>A0A4Y7TB33</accession>
<feature type="region of interest" description="Disordered" evidence="1">
    <location>
        <begin position="336"/>
        <end position="474"/>
    </location>
</feature>
<dbReference type="Proteomes" id="UP000298030">
    <property type="component" value="Unassembled WGS sequence"/>
</dbReference>
<feature type="compositionally biased region" description="Low complexity" evidence="1">
    <location>
        <begin position="410"/>
        <end position="425"/>
    </location>
</feature>
<feature type="compositionally biased region" description="Polar residues" evidence="1">
    <location>
        <begin position="426"/>
        <end position="435"/>
    </location>
</feature>
<comment type="caution">
    <text evidence="3">The sequence shown here is derived from an EMBL/GenBank/DDBJ whole genome shotgun (WGS) entry which is preliminary data.</text>
</comment>
<evidence type="ECO:0000256" key="2">
    <source>
        <dbReference type="SAM" id="Phobius"/>
    </source>
</evidence>
<reference evidence="3 4" key="1">
    <citation type="journal article" date="2019" name="Nat. Ecol. Evol.">
        <title>Megaphylogeny resolves global patterns of mushroom evolution.</title>
        <authorList>
            <person name="Varga T."/>
            <person name="Krizsan K."/>
            <person name="Foldi C."/>
            <person name="Dima B."/>
            <person name="Sanchez-Garcia M."/>
            <person name="Sanchez-Ramirez S."/>
            <person name="Szollosi G.J."/>
            <person name="Szarkandi J.G."/>
            <person name="Papp V."/>
            <person name="Albert L."/>
            <person name="Andreopoulos W."/>
            <person name="Angelini C."/>
            <person name="Antonin V."/>
            <person name="Barry K.W."/>
            <person name="Bougher N.L."/>
            <person name="Buchanan P."/>
            <person name="Buyck B."/>
            <person name="Bense V."/>
            <person name="Catcheside P."/>
            <person name="Chovatia M."/>
            <person name="Cooper J."/>
            <person name="Damon W."/>
            <person name="Desjardin D."/>
            <person name="Finy P."/>
            <person name="Geml J."/>
            <person name="Haridas S."/>
            <person name="Hughes K."/>
            <person name="Justo A."/>
            <person name="Karasinski D."/>
            <person name="Kautmanova I."/>
            <person name="Kiss B."/>
            <person name="Kocsube S."/>
            <person name="Kotiranta H."/>
            <person name="LaButti K.M."/>
            <person name="Lechner B.E."/>
            <person name="Liimatainen K."/>
            <person name="Lipzen A."/>
            <person name="Lukacs Z."/>
            <person name="Mihaltcheva S."/>
            <person name="Morgado L.N."/>
            <person name="Niskanen T."/>
            <person name="Noordeloos M.E."/>
            <person name="Ohm R.A."/>
            <person name="Ortiz-Santana B."/>
            <person name="Ovrebo C."/>
            <person name="Racz N."/>
            <person name="Riley R."/>
            <person name="Savchenko A."/>
            <person name="Shiryaev A."/>
            <person name="Soop K."/>
            <person name="Spirin V."/>
            <person name="Szebenyi C."/>
            <person name="Tomsovsky M."/>
            <person name="Tulloss R.E."/>
            <person name="Uehling J."/>
            <person name="Grigoriev I.V."/>
            <person name="Vagvolgyi C."/>
            <person name="Papp T."/>
            <person name="Martin F.M."/>
            <person name="Miettinen O."/>
            <person name="Hibbett D.S."/>
            <person name="Nagy L.G."/>
        </authorList>
    </citation>
    <scope>NUCLEOTIDE SEQUENCE [LARGE SCALE GENOMIC DNA]</scope>
    <source>
        <strain evidence="3 4">FP101781</strain>
    </source>
</reference>
<evidence type="ECO:0000313" key="4">
    <source>
        <dbReference type="Proteomes" id="UP000298030"/>
    </source>
</evidence>
<proteinExistence type="predicted"/>
<keyword evidence="4" id="KW-1185">Reference proteome</keyword>
<protein>
    <submittedName>
        <fullName evidence="3">Uncharacterized protein</fullName>
    </submittedName>
</protein>
<evidence type="ECO:0000256" key="1">
    <source>
        <dbReference type="SAM" id="MobiDB-lite"/>
    </source>
</evidence>
<dbReference type="STRING" id="71717.A0A4Y7TB33"/>
<keyword evidence="2" id="KW-0472">Membrane</keyword>